<dbReference type="PANTHER" id="PTHR30408">
    <property type="entry name" value="TYPE-1 RESTRICTION ENZYME ECOKI SPECIFICITY PROTEIN"/>
    <property type="match status" value="1"/>
</dbReference>
<evidence type="ECO:0000313" key="5">
    <source>
        <dbReference type="EMBL" id="GEA81580.1"/>
    </source>
</evidence>
<evidence type="ECO:0000313" key="6">
    <source>
        <dbReference type="Proteomes" id="UP000315842"/>
    </source>
</evidence>
<dbReference type="Proteomes" id="UP000315842">
    <property type="component" value="Unassembled WGS sequence"/>
</dbReference>
<keyword evidence="3" id="KW-0238">DNA-binding</keyword>
<dbReference type="GO" id="GO:0003677">
    <property type="term" value="F:DNA binding"/>
    <property type="evidence" value="ECO:0007669"/>
    <property type="project" value="UniProtKB-KW"/>
</dbReference>
<evidence type="ECO:0000256" key="1">
    <source>
        <dbReference type="ARBA" id="ARBA00010923"/>
    </source>
</evidence>
<comment type="caution">
    <text evidence="5">The sequence shown here is derived from an EMBL/GenBank/DDBJ whole genome shotgun (WGS) entry which is preliminary data.</text>
</comment>
<protein>
    <recommendedName>
        <fullName evidence="4">Type I restriction modification DNA specificity domain-containing protein</fullName>
    </recommendedName>
</protein>
<organism evidence="5 6">
    <name type="scientific">Cellulomonas uda</name>
    <dbReference type="NCBI Taxonomy" id="1714"/>
    <lineage>
        <taxon>Bacteria</taxon>
        <taxon>Bacillati</taxon>
        <taxon>Actinomycetota</taxon>
        <taxon>Actinomycetes</taxon>
        <taxon>Micrococcales</taxon>
        <taxon>Cellulomonadaceae</taxon>
        <taxon>Cellulomonas</taxon>
    </lineage>
</organism>
<evidence type="ECO:0000256" key="2">
    <source>
        <dbReference type="ARBA" id="ARBA00022747"/>
    </source>
</evidence>
<dbReference type="InterPro" id="IPR000055">
    <property type="entry name" value="Restrct_endonuc_typeI_TRD"/>
</dbReference>
<evidence type="ECO:0000259" key="4">
    <source>
        <dbReference type="Pfam" id="PF01420"/>
    </source>
</evidence>
<keyword evidence="6" id="KW-1185">Reference proteome</keyword>
<dbReference type="AlphaFoldDB" id="A0A4Y3KF87"/>
<keyword evidence="2" id="KW-0680">Restriction system</keyword>
<evidence type="ECO:0000256" key="3">
    <source>
        <dbReference type="ARBA" id="ARBA00023125"/>
    </source>
</evidence>
<accession>A0A4Y3KF87</accession>
<dbReference type="Gene3D" id="3.90.220.20">
    <property type="entry name" value="DNA methylase specificity domains"/>
    <property type="match status" value="2"/>
</dbReference>
<reference evidence="5 6" key="1">
    <citation type="submission" date="2019-06" db="EMBL/GenBank/DDBJ databases">
        <title>Whole genome shotgun sequence of Cellulomonas uda NBRC 3747.</title>
        <authorList>
            <person name="Hosoyama A."/>
            <person name="Uohara A."/>
            <person name="Ohji S."/>
            <person name="Ichikawa N."/>
        </authorList>
    </citation>
    <scope>NUCLEOTIDE SEQUENCE [LARGE SCALE GENOMIC DNA]</scope>
    <source>
        <strain evidence="5 6">NBRC 3747</strain>
    </source>
</reference>
<proteinExistence type="inferred from homology"/>
<name>A0A4Y3KF87_CELUD</name>
<dbReference type="PANTHER" id="PTHR30408:SF12">
    <property type="entry name" value="TYPE I RESTRICTION ENZYME MJAVIII SPECIFICITY SUBUNIT"/>
    <property type="match status" value="1"/>
</dbReference>
<gene>
    <name evidence="5" type="ORF">CUD01_20240</name>
</gene>
<dbReference type="InterPro" id="IPR052021">
    <property type="entry name" value="Type-I_RS_S_subunit"/>
</dbReference>
<dbReference type="Pfam" id="PF01420">
    <property type="entry name" value="Methylase_S"/>
    <property type="match status" value="1"/>
</dbReference>
<sequence length="265" mass="29178">MVDYAATRTTGANLPRLSPATLATFKVPLPRIAEQRRIAAILDQADATRTKRRQILTHLDTLTQSTFHAMFGDAEDGQPLGEHLAFLTSGSRGWAKYYADSGSVFIRIQNVRGATLDRSDLAFVDAPDNAEARRTQVQPGDVLLSITADLGRTAVVPDDLGKAYISQHLAILRAPRLAPLFLAHYLESTRGRASLMHENRGQTKDGLNFENIRSVCVPDVPVERQAEFARRAHAIAAHRDEVVRALAVDDELFASLQARAFRGEL</sequence>
<dbReference type="GO" id="GO:0009307">
    <property type="term" value="P:DNA restriction-modification system"/>
    <property type="evidence" value="ECO:0007669"/>
    <property type="project" value="UniProtKB-KW"/>
</dbReference>
<comment type="similarity">
    <text evidence="1">Belongs to the type-I restriction system S methylase family.</text>
</comment>
<dbReference type="SUPFAM" id="SSF116734">
    <property type="entry name" value="DNA methylase specificity domain"/>
    <property type="match status" value="2"/>
</dbReference>
<dbReference type="EMBL" id="BJLP01000032">
    <property type="protein sequence ID" value="GEA81580.1"/>
    <property type="molecule type" value="Genomic_DNA"/>
</dbReference>
<dbReference type="InterPro" id="IPR044946">
    <property type="entry name" value="Restrct_endonuc_typeI_TRD_sf"/>
</dbReference>
<feature type="domain" description="Type I restriction modification DNA specificity" evidence="4">
    <location>
        <begin position="10"/>
        <end position="50"/>
    </location>
</feature>